<dbReference type="PROSITE" id="PS00028">
    <property type="entry name" value="ZINC_FINGER_C2H2_1"/>
    <property type="match status" value="7"/>
</dbReference>
<dbReference type="GO" id="GO:0005634">
    <property type="term" value="C:nucleus"/>
    <property type="evidence" value="ECO:0007669"/>
    <property type="project" value="UniProtKB-SubCell"/>
</dbReference>
<feature type="binding site" evidence="12">
    <location>
        <position position="22"/>
    </location>
    <ligand>
        <name>Zn(2+)</name>
        <dbReference type="ChEBI" id="CHEBI:29105"/>
    </ligand>
</feature>
<feature type="domain" description="C2H2-type" evidence="13">
    <location>
        <begin position="440"/>
        <end position="467"/>
    </location>
</feature>
<dbReference type="PANTHER" id="PTHR24379">
    <property type="entry name" value="KRAB AND ZINC FINGER DOMAIN-CONTAINING"/>
    <property type="match status" value="1"/>
</dbReference>
<keyword evidence="7" id="KW-0805">Transcription regulation</keyword>
<gene>
    <name evidence="15" type="primary">LOC106124232</name>
</gene>
<dbReference type="PROSITE" id="PS51915">
    <property type="entry name" value="ZAD"/>
    <property type="match status" value="1"/>
</dbReference>
<feature type="domain" description="C2H2-type" evidence="13">
    <location>
        <begin position="468"/>
        <end position="495"/>
    </location>
</feature>
<evidence type="ECO:0000256" key="1">
    <source>
        <dbReference type="ARBA" id="ARBA00004123"/>
    </source>
</evidence>
<keyword evidence="3 12" id="KW-0479">Metal-binding</keyword>
<dbReference type="FunFam" id="3.30.160.60:FF:000624">
    <property type="entry name" value="zinc finger protein 697"/>
    <property type="match status" value="1"/>
</dbReference>
<reference evidence="15" key="1">
    <citation type="submission" date="2025-08" db="UniProtKB">
        <authorList>
            <consortium name="RefSeq"/>
        </authorList>
    </citation>
    <scope>IDENTIFICATION</scope>
</reference>
<feature type="domain" description="C2H2-type" evidence="13">
    <location>
        <begin position="384"/>
        <end position="412"/>
    </location>
</feature>
<evidence type="ECO:0000256" key="3">
    <source>
        <dbReference type="ARBA" id="ARBA00022723"/>
    </source>
</evidence>
<name>A0AAJ6ZNK9_PAPXU</name>
<dbReference type="PROSITE" id="PS50157">
    <property type="entry name" value="ZINC_FINGER_C2H2_2"/>
    <property type="match status" value="8"/>
</dbReference>
<evidence type="ECO:0000256" key="6">
    <source>
        <dbReference type="ARBA" id="ARBA00022833"/>
    </source>
</evidence>
<protein>
    <submittedName>
        <fullName evidence="15">Zinc finger protein 2 homolog isoform X1</fullName>
    </submittedName>
</protein>
<dbReference type="KEGG" id="pxu:106124232"/>
<dbReference type="Pfam" id="PF12171">
    <property type="entry name" value="zf-C2H2_jaz"/>
    <property type="match status" value="1"/>
</dbReference>
<keyword evidence="4" id="KW-0677">Repeat</keyword>
<dbReference type="InterPro" id="IPR022755">
    <property type="entry name" value="Znf_C2H2_jaz"/>
</dbReference>
<dbReference type="GO" id="GO:0008270">
    <property type="term" value="F:zinc ion binding"/>
    <property type="evidence" value="ECO:0007669"/>
    <property type="project" value="UniProtKB-UniRule"/>
</dbReference>
<dbReference type="PANTHER" id="PTHR24379:SF121">
    <property type="entry name" value="C2H2-TYPE DOMAIN-CONTAINING PROTEIN"/>
    <property type="match status" value="1"/>
</dbReference>
<dbReference type="FunFam" id="3.30.160.60:FF:000755">
    <property type="entry name" value="zinc finger protein 174"/>
    <property type="match status" value="1"/>
</dbReference>
<dbReference type="SMART" id="SM00355">
    <property type="entry name" value="ZnF_C2H2"/>
    <property type="match status" value="12"/>
</dbReference>
<evidence type="ECO:0000256" key="12">
    <source>
        <dbReference type="PROSITE-ProRule" id="PRU01263"/>
    </source>
</evidence>
<feature type="domain" description="C2H2-type" evidence="13">
    <location>
        <begin position="524"/>
        <end position="552"/>
    </location>
</feature>
<evidence type="ECO:0000313" key="15">
    <source>
        <dbReference type="RefSeq" id="XP_013176155.1"/>
    </source>
</evidence>
<evidence type="ECO:0000256" key="7">
    <source>
        <dbReference type="ARBA" id="ARBA00023015"/>
    </source>
</evidence>
<dbReference type="GeneID" id="106124232"/>
<feature type="domain" description="C2H2-type" evidence="13">
    <location>
        <begin position="329"/>
        <end position="356"/>
    </location>
</feature>
<comment type="similarity">
    <text evidence="2">Belongs to the krueppel C2H2-type zinc-finger protein family.</text>
</comment>
<dbReference type="Pfam" id="PF00096">
    <property type="entry name" value="zf-C2H2"/>
    <property type="match status" value="3"/>
</dbReference>
<dbReference type="InterPro" id="IPR013087">
    <property type="entry name" value="Znf_C2H2_type"/>
</dbReference>
<keyword evidence="6 12" id="KW-0862">Zinc</keyword>
<evidence type="ECO:0000256" key="9">
    <source>
        <dbReference type="ARBA" id="ARBA00023163"/>
    </source>
</evidence>
<dbReference type="InterPro" id="IPR012934">
    <property type="entry name" value="Znf_AD"/>
</dbReference>
<evidence type="ECO:0000256" key="8">
    <source>
        <dbReference type="ARBA" id="ARBA00023125"/>
    </source>
</evidence>
<dbReference type="RefSeq" id="XP_013176155.1">
    <property type="nucleotide sequence ID" value="XM_013320701.1"/>
</dbReference>
<evidence type="ECO:0000259" key="14">
    <source>
        <dbReference type="PROSITE" id="PS51915"/>
    </source>
</evidence>
<dbReference type="Pfam" id="PF07776">
    <property type="entry name" value="zf-AD"/>
    <property type="match status" value="1"/>
</dbReference>
<evidence type="ECO:0000256" key="2">
    <source>
        <dbReference type="ARBA" id="ARBA00006991"/>
    </source>
</evidence>
<feature type="binding site" evidence="12">
    <location>
        <position position="19"/>
    </location>
    <ligand>
        <name>Zn(2+)</name>
        <dbReference type="ChEBI" id="CHEBI:29105"/>
    </ligand>
</feature>
<keyword evidence="10" id="KW-0539">Nucleus</keyword>
<dbReference type="Gene3D" id="3.40.1800.20">
    <property type="match status" value="1"/>
</dbReference>
<evidence type="ECO:0000259" key="13">
    <source>
        <dbReference type="PROSITE" id="PS50157"/>
    </source>
</evidence>
<feature type="domain" description="C2H2-type" evidence="13">
    <location>
        <begin position="356"/>
        <end position="383"/>
    </location>
</feature>
<keyword evidence="5 11" id="KW-0863">Zinc-finger</keyword>
<dbReference type="SUPFAM" id="SSF57667">
    <property type="entry name" value="beta-beta-alpha zinc fingers"/>
    <property type="match status" value="5"/>
</dbReference>
<dbReference type="SUPFAM" id="SSF57716">
    <property type="entry name" value="Glucocorticoid receptor-like (DNA-binding domain)"/>
    <property type="match status" value="1"/>
</dbReference>
<evidence type="ECO:0000256" key="5">
    <source>
        <dbReference type="ARBA" id="ARBA00022771"/>
    </source>
</evidence>
<feature type="binding site" evidence="12">
    <location>
        <position position="61"/>
    </location>
    <ligand>
        <name>Zn(2+)</name>
        <dbReference type="ChEBI" id="CHEBI:29105"/>
    </ligand>
</feature>
<dbReference type="Gene3D" id="3.30.160.60">
    <property type="entry name" value="Classic Zinc Finger"/>
    <property type="match status" value="6"/>
</dbReference>
<dbReference type="SMART" id="SM00868">
    <property type="entry name" value="zf-AD"/>
    <property type="match status" value="2"/>
</dbReference>
<keyword evidence="8" id="KW-0238">DNA-binding</keyword>
<keyword evidence="9" id="KW-0804">Transcription</keyword>
<dbReference type="GO" id="GO:0003690">
    <property type="term" value="F:double-stranded DNA binding"/>
    <property type="evidence" value="ECO:0007669"/>
    <property type="project" value="UniProtKB-ARBA"/>
</dbReference>
<feature type="domain" description="C2H2-type" evidence="13">
    <location>
        <begin position="412"/>
        <end position="439"/>
    </location>
</feature>
<evidence type="ECO:0000256" key="10">
    <source>
        <dbReference type="ARBA" id="ARBA00023242"/>
    </source>
</evidence>
<feature type="domain" description="C2H2-type" evidence="13">
    <location>
        <begin position="496"/>
        <end position="523"/>
    </location>
</feature>
<organism evidence="15">
    <name type="scientific">Papilio xuthus</name>
    <name type="common">Asian swallowtail butterfly</name>
    <dbReference type="NCBI Taxonomy" id="66420"/>
    <lineage>
        <taxon>Eukaryota</taxon>
        <taxon>Metazoa</taxon>
        <taxon>Ecdysozoa</taxon>
        <taxon>Arthropoda</taxon>
        <taxon>Hexapoda</taxon>
        <taxon>Insecta</taxon>
        <taxon>Pterygota</taxon>
        <taxon>Neoptera</taxon>
        <taxon>Endopterygota</taxon>
        <taxon>Lepidoptera</taxon>
        <taxon>Glossata</taxon>
        <taxon>Ditrysia</taxon>
        <taxon>Papilionoidea</taxon>
        <taxon>Papilionidae</taxon>
        <taxon>Papilioninae</taxon>
        <taxon>Papilio</taxon>
    </lineage>
</organism>
<dbReference type="Pfam" id="PF13912">
    <property type="entry name" value="zf-C2H2_6"/>
    <property type="match status" value="1"/>
</dbReference>
<dbReference type="FunFam" id="3.30.160.60:FF:001370">
    <property type="entry name" value="Zinc finger protein"/>
    <property type="match status" value="1"/>
</dbReference>
<feature type="domain" description="ZAD" evidence="14">
    <location>
        <begin position="17"/>
        <end position="88"/>
    </location>
</feature>
<comment type="subcellular location">
    <subcellularLocation>
        <location evidence="1">Nucleus</location>
    </subcellularLocation>
</comment>
<proteinExistence type="inferred from homology"/>
<dbReference type="AlphaFoldDB" id="A0AAJ6ZNK9"/>
<dbReference type="InterPro" id="IPR036236">
    <property type="entry name" value="Znf_C2H2_sf"/>
</dbReference>
<evidence type="ECO:0000256" key="11">
    <source>
        <dbReference type="PROSITE-ProRule" id="PRU00042"/>
    </source>
</evidence>
<dbReference type="Proteomes" id="UP000694872">
    <property type="component" value="Unplaced"/>
</dbReference>
<sequence length="555" mass="65265">MYKMITNCERNNTIDTISCRACLESNNEGFVSLKNKSELSQLFEFCVGISVEPDDMYQILCQTCATIVKKFADFKVQCHRSHEILKSIANNRNNISTIEEVNVESNCDLDILNLIQNEYSSDNKESNHDFNIKDMESQNNDKDIIEKAIRKSCRQKNMTNTQIMYEEKNNTEQGAELIKVLECSKCKKQYQKTKCLMKHMKQTCFKHKDITKAVITEKYRPRPVIEKKEKTQKDSNKLFCGICRFSSSRREDLVVHLSEHWNKNDLCCKLCSYVGRDLAELFGHRSVHQPYVFFSKSANRICHICDKTTSTIKTQQFHYRSVHLKKDGGLCSVCQKTFRSYTAWRNHERLHKEGKYICDLCGNKFLFRSIIKAHMAEHANVRENICHICGKAFKRASYLKVHFNTVHIKEPVKCTHCNKTFKSPASLKDHLKYVNKEKKFQCDICFKYFASELSLKKHKFWHTEMRPFSCKDCGIKYKAKSYLKIHMRKHTGQRPYTCDQCDKCFPTSMQLKRHKIVHTGERPHKCKNCNQSFYYKKQLLRHVSLKHKEAKLEIN</sequence>
<evidence type="ECO:0000256" key="4">
    <source>
        <dbReference type="ARBA" id="ARBA00022737"/>
    </source>
</evidence>
<feature type="binding site" evidence="12">
    <location>
        <position position="64"/>
    </location>
    <ligand>
        <name>Zn(2+)</name>
        <dbReference type="ChEBI" id="CHEBI:29105"/>
    </ligand>
</feature>
<accession>A0AAJ6ZNK9</accession>